<dbReference type="PANTHER" id="PTHR43713">
    <property type="entry name" value="GLUTAMATE-1-SEMIALDEHYDE 2,1-AMINOMUTASE"/>
    <property type="match status" value="1"/>
</dbReference>
<evidence type="ECO:0000313" key="11">
    <source>
        <dbReference type="Proteomes" id="UP000019753"/>
    </source>
</evidence>
<dbReference type="OrthoDB" id="9801052at2"/>
<keyword evidence="11" id="KW-1185">Reference proteome</keyword>
<evidence type="ECO:0000256" key="9">
    <source>
        <dbReference type="SAM" id="MobiDB-lite"/>
    </source>
</evidence>
<keyword evidence="5 8" id="KW-0663">Pyridoxal phosphate</keyword>
<dbReference type="PANTHER" id="PTHR43713:SF3">
    <property type="entry name" value="GLUTAMATE-1-SEMIALDEHYDE 2,1-AMINOMUTASE 1, CHLOROPLASTIC-RELATED"/>
    <property type="match status" value="1"/>
</dbReference>
<dbReference type="GO" id="GO:0008483">
    <property type="term" value="F:transaminase activity"/>
    <property type="evidence" value="ECO:0007669"/>
    <property type="project" value="UniProtKB-KW"/>
</dbReference>
<keyword evidence="7 8" id="KW-0627">Porphyrin biosynthesis</keyword>
<evidence type="ECO:0000256" key="5">
    <source>
        <dbReference type="ARBA" id="ARBA00022898"/>
    </source>
</evidence>
<dbReference type="GO" id="GO:0030170">
    <property type="term" value="F:pyridoxal phosphate binding"/>
    <property type="evidence" value="ECO:0007669"/>
    <property type="project" value="InterPro"/>
</dbReference>
<keyword evidence="10" id="KW-0808">Transferase</keyword>
<dbReference type="EC" id="5.4.3.8" evidence="8"/>
<evidence type="ECO:0000256" key="4">
    <source>
        <dbReference type="ARBA" id="ARBA00008981"/>
    </source>
</evidence>
<dbReference type="InterPro" id="IPR015421">
    <property type="entry name" value="PyrdxlP-dep_Trfase_major"/>
</dbReference>
<comment type="cofactor">
    <cofactor evidence="2 8">
        <name>pyridoxal 5'-phosphate</name>
        <dbReference type="ChEBI" id="CHEBI:597326"/>
    </cofactor>
</comment>
<dbReference type="SUPFAM" id="SSF53383">
    <property type="entry name" value="PLP-dependent transferases"/>
    <property type="match status" value="1"/>
</dbReference>
<dbReference type="HAMAP" id="MF_00375">
    <property type="entry name" value="HemL_aminotrans_3"/>
    <property type="match status" value="1"/>
</dbReference>
<comment type="subunit">
    <text evidence="8">Homodimer.</text>
</comment>
<feature type="region of interest" description="Disordered" evidence="9">
    <location>
        <begin position="1"/>
        <end position="23"/>
    </location>
</feature>
<gene>
    <name evidence="8" type="primary">hemL</name>
    <name evidence="10" type="ORF">N866_05890</name>
</gene>
<keyword evidence="8" id="KW-0963">Cytoplasm</keyword>
<dbReference type="FunFam" id="3.40.640.10:FF:000021">
    <property type="entry name" value="Glutamate-1-semialdehyde 2,1-aminomutase"/>
    <property type="match status" value="1"/>
</dbReference>
<comment type="caution">
    <text evidence="10">The sequence shown here is derived from an EMBL/GenBank/DDBJ whole genome shotgun (WGS) entry which is preliminary data.</text>
</comment>
<dbReference type="InterPro" id="IPR015422">
    <property type="entry name" value="PyrdxlP-dep_Trfase_small"/>
</dbReference>
<dbReference type="PROSITE" id="PS00600">
    <property type="entry name" value="AA_TRANSFER_CLASS_3"/>
    <property type="match status" value="1"/>
</dbReference>
<dbReference type="UniPathway" id="UPA00251">
    <property type="reaction ID" value="UER00317"/>
</dbReference>
<comment type="subcellular location">
    <subcellularLocation>
        <location evidence="8">Cytoplasm</location>
    </subcellularLocation>
</comment>
<dbReference type="AlphaFoldDB" id="A0A021W1H5"/>
<comment type="catalytic activity">
    <reaction evidence="1 8">
        <text>(S)-4-amino-5-oxopentanoate = 5-aminolevulinate</text>
        <dbReference type="Rhea" id="RHEA:14265"/>
        <dbReference type="ChEBI" id="CHEBI:57501"/>
        <dbReference type="ChEBI" id="CHEBI:356416"/>
        <dbReference type="EC" id="5.4.3.8"/>
    </reaction>
</comment>
<comment type="pathway">
    <text evidence="3">Porphyrin-containing compound metabolism; protoporphyrin-IX biosynthesis; 5-aminolevulinate from L-glutamyl-tRNA(Glu): step 2/2.</text>
</comment>
<evidence type="ECO:0000256" key="1">
    <source>
        <dbReference type="ARBA" id="ARBA00001579"/>
    </source>
</evidence>
<comment type="similarity">
    <text evidence="4 8">Belongs to the class-III pyridoxal-phosphate-dependent aminotransferase family. HemL subfamily.</text>
</comment>
<sequence length="458" mass="47108">MGTSTHDGQGTPDATDTRRASTARSAEAFLAAQAVMPGGVSSPVRAFRSVGGTPRFMASARGAYLYDVDGSEYVDLVGSWGPMVLGHAHPAVVWAVQQAASQGLSFGAPTERETALAREIQRRVPAVERLRFVSTGTEAAMTAIRLARGVTGRPLIIKFAGCYHGHLDALLAQAGSGVATLALPGSAGVTEATAAETLVLPYNDVAAVEAAFATHGERIAAVVTEAAPANMGVVPPLPGFNAALRRITREHGAMLVLDEVLTGFRASSSGWWGLESAVEGWDPDLLLFGKVVGGGLPVAAVGGRQDVLEHLAPLGPVYQAGTLSGNPVATAAGLATLQAADDAVYARITHAAHVVADALTAALTAEGVAHSIQWAGTLFSPAFVDPADGPVTDYARAQAQDTWRYPALFHSLLEQGVHAPPSVYEAWFLSAAHDDAALGRVVEALPAAARAAATATPA</sequence>
<name>A0A021W1H5_9CELL</name>
<dbReference type="InterPro" id="IPR015424">
    <property type="entry name" value="PyrdxlP-dep_Trfase"/>
</dbReference>
<dbReference type="EMBL" id="AXCW01000002">
    <property type="protein sequence ID" value="EYR65182.1"/>
    <property type="molecule type" value="Genomic_DNA"/>
</dbReference>
<reference evidence="10 11" key="1">
    <citation type="submission" date="2014-01" db="EMBL/GenBank/DDBJ databases">
        <title>Actinotalea ferrariae CF5-4.</title>
        <authorList>
            <person name="Chen F."/>
            <person name="Li Y."/>
            <person name="Wang G."/>
        </authorList>
    </citation>
    <scope>NUCLEOTIDE SEQUENCE [LARGE SCALE GENOMIC DNA]</scope>
    <source>
        <strain evidence="10 11">CF5-4</strain>
    </source>
</reference>
<evidence type="ECO:0000256" key="8">
    <source>
        <dbReference type="HAMAP-Rule" id="MF_00375"/>
    </source>
</evidence>
<organism evidence="10 11">
    <name type="scientific">Actinotalea ferrariae CF5-4</name>
    <dbReference type="NCBI Taxonomy" id="948458"/>
    <lineage>
        <taxon>Bacteria</taxon>
        <taxon>Bacillati</taxon>
        <taxon>Actinomycetota</taxon>
        <taxon>Actinomycetes</taxon>
        <taxon>Micrococcales</taxon>
        <taxon>Cellulomonadaceae</taxon>
        <taxon>Actinotalea</taxon>
    </lineage>
</organism>
<protein>
    <recommendedName>
        <fullName evidence="8">Glutamate-1-semialdehyde 2,1-aminomutase</fullName>
        <shortName evidence="8">GSA</shortName>
        <ecNumber evidence="8">5.4.3.8</ecNumber>
    </recommendedName>
    <alternativeName>
        <fullName evidence="8">Glutamate-1-semialdehyde aminotransferase</fullName>
        <shortName evidence="8">GSA-AT</shortName>
    </alternativeName>
</protein>
<dbReference type="Gene3D" id="3.90.1150.10">
    <property type="entry name" value="Aspartate Aminotransferase, domain 1"/>
    <property type="match status" value="1"/>
</dbReference>
<dbReference type="Gene3D" id="3.40.640.10">
    <property type="entry name" value="Type I PLP-dependent aspartate aminotransferase-like (Major domain)"/>
    <property type="match status" value="1"/>
</dbReference>
<proteinExistence type="inferred from homology"/>
<dbReference type="GO" id="GO:0006782">
    <property type="term" value="P:protoporphyrinogen IX biosynthetic process"/>
    <property type="evidence" value="ECO:0007669"/>
    <property type="project" value="UniProtKB-UniRule"/>
</dbReference>
<dbReference type="CDD" id="cd00610">
    <property type="entry name" value="OAT_like"/>
    <property type="match status" value="1"/>
</dbReference>
<keyword evidence="10" id="KW-0032">Aminotransferase</keyword>
<dbReference type="NCBIfam" id="NF000818">
    <property type="entry name" value="PRK00062.1"/>
    <property type="match status" value="1"/>
</dbReference>
<evidence type="ECO:0000256" key="7">
    <source>
        <dbReference type="ARBA" id="ARBA00023244"/>
    </source>
</evidence>
<feature type="modified residue" description="N6-(pyridoxal phosphate)lysine" evidence="8">
    <location>
        <position position="290"/>
    </location>
</feature>
<dbReference type="Proteomes" id="UP000019753">
    <property type="component" value="Unassembled WGS sequence"/>
</dbReference>
<dbReference type="InterPro" id="IPR005814">
    <property type="entry name" value="Aminotrans_3"/>
</dbReference>
<dbReference type="InterPro" id="IPR004639">
    <property type="entry name" value="4pyrrol_synth_GluAld_NH2Trfase"/>
</dbReference>
<evidence type="ECO:0000256" key="6">
    <source>
        <dbReference type="ARBA" id="ARBA00023235"/>
    </source>
</evidence>
<evidence type="ECO:0000256" key="3">
    <source>
        <dbReference type="ARBA" id="ARBA00004819"/>
    </source>
</evidence>
<dbReference type="GO" id="GO:0042286">
    <property type="term" value="F:glutamate-1-semialdehyde 2,1-aminomutase activity"/>
    <property type="evidence" value="ECO:0007669"/>
    <property type="project" value="UniProtKB-UniRule"/>
</dbReference>
<dbReference type="InterPro" id="IPR049704">
    <property type="entry name" value="Aminotrans_3_PPA_site"/>
</dbReference>
<dbReference type="NCBIfam" id="TIGR00713">
    <property type="entry name" value="hemL"/>
    <property type="match status" value="1"/>
</dbReference>
<evidence type="ECO:0000313" key="10">
    <source>
        <dbReference type="EMBL" id="EYR65182.1"/>
    </source>
</evidence>
<evidence type="ECO:0000256" key="2">
    <source>
        <dbReference type="ARBA" id="ARBA00001933"/>
    </source>
</evidence>
<dbReference type="Pfam" id="PF00202">
    <property type="entry name" value="Aminotran_3"/>
    <property type="match status" value="1"/>
</dbReference>
<accession>A0A021W1H5</accession>
<dbReference type="GO" id="GO:0005737">
    <property type="term" value="C:cytoplasm"/>
    <property type="evidence" value="ECO:0007669"/>
    <property type="project" value="UniProtKB-SubCell"/>
</dbReference>
<keyword evidence="6 8" id="KW-0413">Isomerase</keyword>